<dbReference type="SMART" id="SM00028">
    <property type="entry name" value="TPR"/>
    <property type="match status" value="3"/>
</dbReference>
<dbReference type="InterPro" id="IPR023870">
    <property type="entry name" value="PGA_export_porin_PgaA"/>
</dbReference>
<dbReference type="Pfam" id="PF21197">
    <property type="entry name" value="PgaA_barrel"/>
    <property type="match status" value="1"/>
</dbReference>
<comment type="caution">
    <text evidence="3">The sequence shown here is derived from an EMBL/GenBank/DDBJ whole genome shotgun (WGS) entry which is preliminary data.</text>
</comment>
<sequence length="825" mass="91794">MLLPHINKGALQSMSSPLRYGLAAGFLFTLGVYAHAEPPLWKQPAYSNAIQAARGGKPQAALDMLEAEQRKAPLTGPLLDDYLTLLGWVGRKDEALQKAHAVDPATLSADTLAQLGRIARDKRDYPYAVTLYRQALAKSPSADHSAGLAMALSDSGDSTAALSVLDAAKSEAPKDQLGLTRARAYILAHSPNLTGALAYLQSSRERFPNDPDLERSYTELLLRLGAPQSASDSLKQSRLLDQDLNNQVELDRIAYASRWGDAEERTEQGEARYRTIDKALIDSKVIKSQLPESAARQRMTALADRLVLLQQRNRSREAIQLYESQSEDKLPAYAEAAVADAYLKEQQPKRAIQLYEHALANTPPKDAPLDWRLGLVNAYEDAGQTGNAERAMAQLKADTPRIRYDAPSRQNRYNPDYGQVMQADAMLQAYHNRTALAQQKLDGMLDEAPYNPELRSNCGALALLRGQPREAAGIYTRVLVDEPDYTDAKIGLASAQIESDQFAAAEKSVAAANAAAPERQSTQQLNQEWYWQNRPELVVDSGKDLSGARGAGQSNEWNVEARLYSVPFDYNWRIFVRTYNGRASFDDAPDARRDTAGAGVNYRSANWTGEAAITQSTDGTDRVGGFIAANWTPNDKLSVGLRHEEDTDAIPIKGRLSDVHGRNTSAELGYRVDDIRQFMAAVNTISMSDGNRRDALTANWTERWYSGPTYRIDTILSAYASQNRDIPSALYFNPQRDNEIGLTALQDWLLWRNSTTTLHHRLGLYLGNYYQQGFGSDTSWLAYYEQEWAWTSRASLRYGFARNSHPYDGVSDAGNRIYMNLDWRL</sequence>
<dbReference type="Pfam" id="PF13432">
    <property type="entry name" value="TPR_16"/>
    <property type="match status" value="1"/>
</dbReference>
<protein>
    <submittedName>
        <fullName evidence="3">Poly-beta-1,6 N-acetyl-D-glucosamine export porin PgaA</fullName>
    </submittedName>
</protein>
<dbReference type="InterPro" id="IPR011990">
    <property type="entry name" value="TPR-like_helical_dom_sf"/>
</dbReference>
<dbReference type="Gene3D" id="1.25.40.10">
    <property type="entry name" value="Tetratricopeptide repeat domain"/>
    <property type="match status" value="3"/>
</dbReference>
<feature type="domain" description="PgaA membrane beta barrel" evidence="2">
    <location>
        <begin position="535"/>
        <end position="824"/>
    </location>
</feature>
<evidence type="ECO:0000256" key="1">
    <source>
        <dbReference type="PROSITE-ProRule" id="PRU00339"/>
    </source>
</evidence>
<dbReference type="InterPro" id="IPR019734">
    <property type="entry name" value="TPR_rpt"/>
</dbReference>
<dbReference type="Pfam" id="PF14559">
    <property type="entry name" value="TPR_19"/>
    <property type="match status" value="1"/>
</dbReference>
<feature type="repeat" description="TPR" evidence="1">
    <location>
        <begin position="109"/>
        <end position="142"/>
    </location>
</feature>
<dbReference type="SUPFAM" id="SSF48452">
    <property type="entry name" value="TPR-like"/>
    <property type="match status" value="2"/>
</dbReference>
<dbReference type="NCBIfam" id="TIGR03939">
    <property type="entry name" value="PGA_TPR_OMP"/>
    <property type="match status" value="1"/>
</dbReference>
<keyword evidence="1" id="KW-0802">TPR repeat</keyword>
<name>A0ABT7XU43_9NEIS</name>
<gene>
    <name evidence="3" type="primary">pgaA</name>
    <name evidence="3" type="ORF">QU481_21060</name>
</gene>
<evidence type="ECO:0000259" key="2">
    <source>
        <dbReference type="Pfam" id="PF21197"/>
    </source>
</evidence>
<evidence type="ECO:0000313" key="3">
    <source>
        <dbReference type="EMBL" id="MDN0077327.1"/>
    </source>
</evidence>
<dbReference type="PROSITE" id="PS50005">
    <property type="entry name" value="TPR"/>
    <property type="match status" value="1"/>
</dbReference>
<reference evidence="3" key="1">
    <citation type="submission" date="2023-06" db="EMBL/GenBank/DDBJ databases">
        <authorList>
            <person name="Zhang S."/>
        </authorList>
    </citation>
    <scope>NUCLEOTIDE SEQUENCE</scope>
    <source>
        <strain evidence="3">SG2303</strain>
    </source>
</reference>
<proteinExistence type="predicted"/>
<evidence type="ECO:0000313" key="4">
    <source>
        <dbReference type="Proteomes" id="UP001168540"/>
    </source>
</evidence>
<organism evidence="3 4">
    <name type="scientific">Crenobacter oryzisoli</name>
    <dbReference type="NCBI Taxonomy" id="3056844"/>
    <lineage>
        <taxon>Bacteria</taxon>
        <taxon>Pseudomonadati</taxon>
        <taxon>Pseudomonadota</taxon>
        <taxon>Betaproteobacteria</taxon>
        <taxon>Neisseriales</taxon>
        <taxon>Neisseriaceae</taxon>
        <taxon>Crenobacter</taxon>
    </lineage>
</organism>
<dbReference type="RefSeq" id="WP_289831979.1">
    <property type="nucleotide sequence ID" value="NZ_JAUEDK010000062.1"/>
</dbReference>
<dbReference type="EMBL" id="JAUEDK010000062">
    <property type="protein sequence ID" value="MDN0077327.1"/>
    <property type="molecule type" value="Genomic_DNA"/>
</dbReference>
<dbReference type="InterPro" id="IPR049003">
    <property type="entry name" value="PgaA_barrel"/>
</dbReference>
<accession>A0ABT7XU43</accession>
<dbReference type="Proteomes" id="UP001168540">
    <property type="component" value="Unassembled WGS sequence"/>
</dbReference>
<keyword evidence="4" id="KW-1185">Reference proteome</keyword>